<evidence type="ECO:0000259" key="12">
    <source>
        <dbReference type="Pfam" id="PF18401"/>
    </source>
</evidence>
<dbReference type="SUPFAM" id="SSF53448">
    <property type="entry name" value="Nucleotide-diphospho-sugar transferases"/>
    <property type="match status" value="1"/>
</dbReference>
<evidence type="ECO:0000256" key="10">
    <source>
        <dbReference type="SAM" id="SignalP"/>
    </source>
</evidence>
<evidence type="ECO:0000256" key="7">
    <source>
        <dbReference type="ARBA" id="ARBA00022824"/>
    </source>
</evidence>
<proteinExistence type="inferred from homology"/>
<feature type="domain" description="UGGT thioredoxin-like" evidence="11">
    <location>
        <begin position="31"/>
        <end position="119"/>
    </location>
</feature>
<keyword evidence="17" id="KW-1185">Reference proteome</keyword>
<dbReference type="Pfam" id="PF06427">
    <property type="entry name" value="UDP-g_GGTase"/>
    <property type="match status" value="1"/>
</dbReference>
<reference evidence="16" key="1">
    <citation type="submission" date="2023-02" db="EMBL/GenBank/DDBJ databases">
        <title>Identification and recombinant expression of a fungal hydrolase from Papiliotrema laurentii that hydrolyzes apple cutin and clears colloidal polyester polyurethane.</title>
        <authorList>
            <consortium name="DOE Joint Genome Institute"/>
            <person name="Roman V.A."/>
            <person name="Bojanowski C."/>
            <person name="Crable B.R."/>
            <person name="Wagner D.N."/>
            <person name="Hung C.S."/>
            <person name="Nadeau L.J."/>
            <person name="Schratz L."/>
            <person name="Haridas S."/>
            <person name="Pangilinan J."/>
            <person name="Lipzen A."/>
            <person name="Na H."/>
            <person name="Yan M."/>
            <person name="Ng V."/>
            <person name="Grigoriev I.V."/>
            <person name="Spatafora J.W."/>
            <person name="Barlow D."/>
            <person name="Biffinger J."/>
            <person name="Kelley-Loughnane N."/>
            <person name="Varaljay V.A."/>
            <person name="Crookes-Goodson W.J."/>
        </authorList>
    </citation>
    <scope>NUCLEOTIDE SEQUENCE</scope>
    <source>
        <strain evidence="16">5307AH</strain>
    </source>
</reference>
<comment type="cofactor">
    <cofactor evidence="1">
        <name>Ca(2+)</name>
        <dbReference type="ChEBI" id="CHEBI:29108"/>
    </cofactor>
</comment>
<evidence type="ECO:0000256" key="1">
    <source>
        <dbReference type="ARBA" id="ARBA00001913"/>
    </source>
</evidence>
<dbReference type="Pfam" id="PF18401">
    <property type="entry name" value="Thioredoxin_13"/>
    <property type="match status" value="1"/>
</dbReference>
<keyword evidence="5" id="KW-0808">Transferase</keyword>
<dbReference type="GO" id="GO:0051082">
    <property type="term" value="F:unfolded protein binding"/>
    <property type="evidence" value="ECO:0007669"/>
    <property type="project" value="TreeGrafter"/>
</dbReference>
<dbReference type="GO" id="GO:0036503">
    <property type="term" value="P:ERAD pathway"/>
    <property type="evidence" value="ECO:0007669"/>
    <property type="project" value="TreeGrafter"/>
</dbReference>
<dbReference type="InterPro" id="IPR040525">
    <property type="entry name" value="UGGT_TRXL_4"/>
</dbReference>
<dbReference type="Pfam" id="PF18404">
    <property type="entry name" value="Glyco_transf_24"/>
    <property type="match status" value="1"/>
</dbReference>
<evidence type="ECO:0000256" key="2">
    <source>
        <dbReference type="ARBA" id="ARBA00004319"/>
    </source>
</evidence>
<dbReference type="GO" id="GO:0005788">
    <property type="term" value="C:endoplasmic reticulum lumen"/>
    <property type="evidence" value="ECO:0007669"/>
    <property type="project" value="UniProtKB-SubCell"/>
</dbReference>
<evidence type="ECO:0000256" key="3">
    <source>
        <dbReference type="ARBA" id="ARBA00004922"/>
    </source>
</evidence>
<dbReference type="InterPro" id="IPR040694">
    <property type="entry name" value="UGGT_TRXL_2"/>
</dbReference>
<comment type="subcellular location">
    <subcellularLocation>
        <location evidence="2">Endoplasmic reticulum lumen</location>
    </subcellularLocation>
</comment>
<comment type="similarity">
    <text evidence="4">Belongs to the glycosyltransferase 8 family.</text>
</comment>
<evidence type="ECO:0000313" key="16">
    <source>
        <dbReference type="EMBL" id="KAK1924747.1"/>
    </source>
</evidence>
<evidence type="ECO:0000256" key="5">
    <source>
        <dbReference type="ARBA" id="ARBA00022679"/>
    </source>
</evidence>
<dbReference type="GO" id="GO:0003980">
    <property type="term" value="F:UDP-glucose:glycoprotein glucosyltransferase activity"/>
    <property type="evidence" value="ECO:0007669"/>
    <property type="project" value="InterPro"/>
</dbReference>
<evidence type="ECO:0000256" key="9">
    <source>
        <dbReference type="SAM" id="MobiDB-lite"/>
    </source>
</evidence>
<keyword evidence="6 10" id="KW-0732">Signal</keyword>
<dbReference type="Proteomes" id="UP001182556">
    <property type="component" value="Unassembled WGS sequence"/>
</dbReference>
<feature type="domain" description="UDP-glucose:glycoprotein glucosyltransferase thioredoxin-like" evidence="14">
    <location>
        <begin position="672"/>
        <end position="892"/>
    </location>
</feature>
<dbReference type="InterPro" id="IPR040693">
    <property type="entry name" value="UGGT_TRXL_1"/>
</dbReference>
<name>A0AAD9FRJ5_PAPLA</name>
<feature type="domain" description="UGGT thioredoxin-like" evidence="12">
    <location>
        <begin position="252"/>
        <end position="377"/>
    </location>
</feature>
<feature type="signal peptide" evidence="10">
    <location>
        <begin position="1"/>
        <end position="16"/>
    </location>
</feature>
<keyword evidence="8" id="KW-0325">Glycoprotein</keyword>
<keyword evidence="7" id="KW-0256">Endoplasmic reticulum</keyword>
<evidence type="ECO:0000259" key="11">
    <source>
        <dbReference type="Pfam" id="PF18400"/>
    </source>
</evidence>
<dbReference type="PANTHER" id="PTHR11226:SF0">
    <property type="entry name" value="UDP-GLUCOSE:GLYCOPROTEIN GLUCOSYLTRANSFERASE"/>
    <property type="match status" value="1"/>
</dbReference>
<evidence type="ECO:0000259" key="15">
    <source>
        <dbReference type="Pfam" id="PF18404"/>
    </source>
</evidence>
<comment type="caution">
    <text evidence="16">The sequence shown here is derived from an EMBL/GenBank/DDBJ whole genome shotgun (WGS) entry which is preliminary data.</text>
</comment>
<feature type="domain" description="Glucosyltransferase 24 catalytic" evidence="15">
    <location>
        <begin position="1213"/>
        <end position="1478"/>
    </location>
</feature>
<sequence length="1527" mass="169854">MHWIGLLGLAVLGARAGSSPLSIGVETSWPAPPLVLELLETLYDENPSSYFPFLNLLVDHLSGQTSDQATIETALDIISSHQLLPTQLSVSTYKLALGLHTAVPRIEAAYGWYESTINETSYGVEESSEHQLPFDRSSPSTQVPYTAILYLDPASISTGQLLGYLSDHSATYPNFGFTVRYKPTSSRRNGPRTGLSGWGVELALKNTDYLVVDDRAAAAASGKGESGLTRQVESGGFFDEILGEDPWAEFSTPLTKEELADIGLKAASLVMSSEDRLAALQHLSQDFPKYSAALARKVEVSPAIKGKVRDMMMAGPLPPAVYINGKAFSGSDLNAFSLLKHLRDEREIMLSLIETGLTPKQAFHLISDAVIGQAQTEDDPAEGTVDASDRPEEGNAITWWNNIEKDSRYKQWPSNIRGYLRPVYPGQLHTVRRNTWNLVFVLDLSSAPSLDIIASSITSLIQRGLPVRFGVVPMITPGDEMSSIMAKVFFYSVKTFGRAQTKELFASIVEQTPGTVAVPGVVRLETVKQAYEATAADSSKASLSFDELLQSSELEEKLEANKKYTTRLMATKEDSPTGHLFINGKHFPMGGQWMAYVQQELASQLQFVAEQIASGIEYEDTSTIFYDLPSTTIRRSKYLVPGVQENKLKVYNLQKLFEHDPSTKLKREFIYNPDAARGAPVTMWIVGDLDSEHGRALIHDGLSHMAREHTASRLGFLHIPAEDSHVPGIRFSTVLYQLLMESALHTIHPSQLQALLVEFDALKDNVDEDGRILNVCSHKLHDGTPLHAFSSSGWGIKETADAADFWSSVGRDLKRKLNLRSSLPHLLINGRLIGPIKPGTFYVEDFDVLEVYELRRRIRPVIDRLRTMYDDISVFDRPTLADIIATTSSIVASAYAPSDAEGIFTPTPVSRNRFYERTDKDGALSFADGNSETVLLHVVAVVDPISEHAQQWSSLLQTIKQLDNVAVAVYLQPEPFVTELSLKRFFRYSLPFGPEFDVDGQEIAPAVVFENLPETPILTLGMHTPPSWIVRPESSPYDLDNLVLGNIHEPIHVAFNLKRLLIEGHAREASNAPPRGLQLQLTTAGQEETLDTQVMANLGYFQFKATPGVYQLSIRPGRGTEVFELESVGTAGWDSLSVNVTGTSVALTSFEGVTILPRFERKPGMEMANVLIDHDPVQQPSYAQAVFSRMKELVGLSPKLSAPAVPASRHADINIFTVASGLLYERFASIMILSVMKNTNSSVKFWFIENFLSPTFLEFIPKMAEEYGFQYEFVTYKWPHWLRAQTEKQRIIWAYKILFLDVLFPMDLDKVIFVDADQIVRTDMKELVDLDLHGHVYGYPPMGDDRAEMEGFRFWKTGYWEQALRGRPYHISALYVVDLKRFRQLAAGDRLRGQYHALSADPNSLANLDQDLPNSMQDQIPIFTLDKDWLWCQTWCSDESLKTAKTIDLCQNPLTKEPKLKRARQIPEWDVYDREIAEFAARVSGDGGALAASVDELAGSKGDEGGDGAEGVGEEAEEVKGRLEDEL</sequence>
<dbReference type="FunFam" id="3.90.550.10:FF:000065">
    <property type="entry name" value="UDP-glucose:glycoprotein glucosyltransferase, putative"/>
    <property type="match status" value="1"/>
</dbReference>
<accession>A0AAD9FRJ5</accession>
<evidence type="ECO:0000256" key="8">
    <source>
        <dbReference type="ARBA" id="ARBA00023180"/>
    </source>
</evidence>
<evidence type="ECO:0000313" key="17">
    <source>
        <dbReference type="Proteomes" id="UP001182556"/>
    </source>
</evidence>
<dbReference type="CDD" id="cd06432">
    <property type="entry name" value="GT8_HUGT1_C_like"/>
    <property type="match status" value="1"/>
</dbReference>
<protein>
    <submittedName>
        <fullName evidence="16">UDP-glucose:glycoprotein glucosyltransferase-domain-containing protein</fullName>
    </submittedName>
</protein>
<feature type="domain" description="UGGT thioredoxin-like" evidence="13">
    <location>
        <begin position="385"/>
        <end position="638"/>
    </location>
</feature>
<dbReference type="GO" id="GO:0018279">
    <property type="term" value="P:protein N-linked glycosylation via asparagine"/>
    <property type="evidence" value="ECO:0007669"/>
    <property type="project" value="TreeGrafter"/>
</dbReference>
<comment type="pathway">
    <text evidence="3">Protein modification; protein glycosylation.</text>
</comment>
<dbReference type="Pfam" id="PF18402">
    <property type="entry name" value="Thioredoxin_14"/>
    <property type="match status" value="1"/>
</dbReference>
<dbReference type="Pfam" id="PF18403">
    <property type="entry name" value="Thioredoxin_15"/>
    <property type="match status" value="1"/>
</dbReference>
<feature type="chain" id="PRO_5042270664" evidence="10">
    <location>
        <begin position="17"/>
        <end position="1527"/>
    </location>
</feature>
<dbReference type="Pfam" id="PF18400">
    <property type="entry name" value="Thioredoxin_12"/>
    <property type="match status" value="1"/>
</dbReference>
<dbReference type="Gene3D" id="3.90.550.10">
    <property type="entry name" value="Spore Coat Polysaccharide Biosynthesis Protein SpsA, Chain A"/>
    <property type="match status" value="1"/>
</dbReference>
<gene>
    <name evidence="16" type="ORF">DB88DRAFT_504836</name>
</gene>
<evidence type="ECO:0000259" key="13">
    <source>
        <dbReference type="Pfam" id="PF18402"/>
    </source>
</evidence>
<evidence type="ECO:0000259" key="14">
    <source>
        <dbReference type="Pfam" id="PF18403"/>
    </source>
</evidence>
<feature type="compositionally biased region" description="Basic and acidic residues" evidence="9">
    <location>
        <begin position="1518"/>
        <end position="1527"/>
    </location>
</feature>
<dbReference type="InterPro" id="IPR009448">
    <property type="entry name" value="UDP-g_GGtrans"/>
</dbReference>
<dbReference type="InterPro" id="IPR029044">
    <property type="entry name" value="Nucleotide-diphossugar_trans"/>
</dbReference>
<dbReference type="EMBL" id="JAODAN010000004">
    <property type="protein sequence ID" value="KAK1924747.1"/>
    <property type="molecule type" value="Genomic_DNA"/>
</dbReference>
<dbReference type="InterPro" id="IPR040692">
    <property type="entry name" value="UGGT_TRXL_3"/>
</dbReference>
<dbReference type="InterPro" id="IPR040497">
    <property type="entry name" value="Glyco_transf_24"/>
</dbReference>
<organism evidence="16 17">
    <name type="scientific">Papiliotrema laurentii</name>
    <name type="common">Cryptococcus laurentii</name>
    <dbReference type="NCBI Taxonomy" id="5418"/>
    <lineage>
        <taxon>Eukaryota</taxon>
        <taxon>Fungi</taxon>
        <taxon>Dikarya</taxon>
        <taxon>Basidiomycota</taxon>
        <taxon>Agaricomycotina</taxon>
        <taxon>Tremellomycetes</taxon>
        <taxon>Tremellales</taxon>
        <taxon>Rhynchogastremaceae</taxon>
        <taxon>Papiliotrema</taxon>
    </lineage>
</organism>
<evidence type="ECO:0000256" key="4">
    <source>
        <dbReference type="ARBA" id="ARBA00006351"/>
    </source>
</evidence>
<feature type="region of interest" description="Disordered" evidence="9">
    <location>
        <begin position="1494"/>
        <end position="1527"/>
    </location>
</feature>
<evidence type="ECO:0000256" key="6">
    <source>
        <dbReference type="ARBA" id="ARBA00022729"/>
    </source>
</evidence>
<dbReference type="PANTHER" id="PTHR11226">
    <property type="entry name" value="UDP-GLUCOSE GLYCOPROTEIN:GLUCOSYLTRANSFERASE"/>
    <property type="match status" value="1"/>
</dbReference>